<keyword evidence="2" id="KW-0378">Hydrolase</keyword>
<dbReference type="PANTHER" id="PTHR30015:SF7">
    <property type="entry name" value="TYPE IV METHYL-DIRECTED RESTRICTION ENZYME ECOKMRR"/>
    <property type="match status" value="1"/>
</dbReference>
<evidence type="ECO:0000313" key="2">
    <source>
        <dbReference type="EMBL" id="MCC2210390.1"/>
    </source>
</evidence>
<dbReference type="GO" id="GO:0003677">
    <property type="term" value="F:DNA binding"/>
    <property type="evidence" value="ECO:0007669"/>
    <property type="project" value="InterPro"/>
</dbReference>
<gene>
    <name evidence="2" type="ORF">LKE05_06240</name>
</gene>
<dbReference type="GO" id="GO:0015666">
    <property type="term" value="F:restriction endodeoxyribonuclease activity"/>
    <property type="evidence" value="ECO:0007669"/>
    <property type="project" value="TreeGrafter"/>
</dbReference>
<organism evidence="2 3">
    <name type="scientific">Hominilimicola fabiformis</name>
    <dbReference type="NCBI Taxonomy" id="2885356"/>
    <lineage>
        <taxon>Bacteria</taxon>
        <taxon>Bacillati</taxon>
        <taxon>Bacillota</taxon>
        <taxon>Clostridia</taxon>
        <taxon>Eubacteriales</taxon>
        <taxon>Oscillospiraceae</taxon>
        <taxon>Hominilimicola</taxon>
    </lineage>
</organism>
<protein>
    <submittedName>
        <fullName evidence="2">Restriction endonuclease</fullName>
    </submittedName>
</protein>
<keyword evidence="2" id="KW-0255">Endonuclease</keyword>
<dbReference type="Pfam" id="PF04471">
    <property type="entry name" value="Mrr_cat"/>
    <property type="match status" value="1"/>
</dbReference>
<dbReference type="PANTHER" id="PTHR30015">
    <property type="entry name" value="MRR RESTRICTION SYSTEM PROTEIN"/>
    <property type="match status" value="1"/>
</dbReference>
<comment type="caution">
    <text evidence="2">The sequence shown here is derived from an EMBL/GenBank/DDBJ whole genome shotgun (WGS) entry which is preliminary data.</text>
</comment>
<sequence>MRKNTEISSEQFKEIINNFYNYFENGYVFEDFLKSYLEKIGLDEVYVTKRSDDGGIDLTAIRKGIGEFNQADSDKYYIQAKRYKPTANISPEKIRALRGSFSNGKGIFITTAKVSDKAKIEANELDPQRPILVVDGKDLIISCIENEIGFVFNPQFSKSAMDEFLNKNRVGIENEQSPNQIQIEKQISNNDIRARILPIPRAILEQLDGDIYEYDVCFNNSYTNKLKIDKGRRYFARVTEAYKRFGLIADDGSFKPTNAVWTYSDGNIKIKIN</sequence>
<keyword evidence="3" id="KW-1185">Reference proteome</keyword>
<dbReference type="InterPro" id="IPR007560">
    <property type="entry name" value="Restrct_endonuc_IV_Mrr"/>
</dbReference>
<name>A0AAE3DZ31_9FIRM</name>
<dbReference type="AlphaFoldDB" id="A0AAE3DZ31"/>
<dbReference type="InterPro" id="IPR052906">
    <property type="entry name" value="Type_IV_Methyl-Rstrct_Enzyme"/>
</dbReference>
<evidence type="ECO:0000313" key="3">
    <source>
        <dbReference type="Proteomes" id="UP001198242"/>
    </source>
</evidence>
<dbReference type="Gene3D" id="3.40.1350.10">
    <property type="match status" value="1"/>
</dbReference>
<feature type="domain" description="Restriction endonuclease type IV Mrr" evidence="1">
    <location>
        <begin position="26"/>
        <end position="140"/>
    </location>
</feature>
<dbReference type="InterPro" id="IPR011335">
    <property type="entry name" value="Restrct_endonuc-II-like"/>
</dbReference>
<dbReference type="Proteomes" id="UP001198242">
    <property type="component" value="Unassembled WGS sequence"/>
</dbReference>
<evidence type="ECO:0000259" key="1">
    <source>
        <dbReference type="Pfam" id="PF04471"/>
    </source>
</evidence>
<reference evidence="2 3" key="1">
    <citation type="submission" date="2021-10" db="EMBL/GenBank/DDBJ databases">
        <title>Anaerobic single-cell dispensing facilitates the cultivation of human gut bacteria.</title>
        <authorList>
            <person name="Afrizal A."/>
        </authorList>
    </citation>
    <scope>NUCLEOTIDE SEQUENCE [LARGE SCALE GENOMIC DNA]</scope>
    <source>
        <strain evidence="2 3">CLA-AA-H232</strain>
    </source>
</reference>
<proteinExistence type="predicted"/>
<dbReference type="SUPFAM" id="SSF52980">
    <property type="entry name" value="Restriction endonuclease-like"/>
    <property type="match status" value="1"/>
</dbReference>
<dbReference type="InterPro" id="IPR011856">
    <property type="entry name" value="tRNA_endonuc-like_dom_sf"/>
</dbReference>
<keyword evidence="2" id="KW-0540">Nuclease</keyword>
<dbReference type="RefSeq" id="WP_022229121.1">
    <property type="nucleotide sequence ID" value="NZ_JAJEQM010000007.1"/>
</dbReference>
<accession>A0AAE3DZ31</accession>
<dbReference type="GO" id="GO:0009307">
    <property type="term" value="P:DNA restriction-modification system"/>
    <property type="evidence" value="ECO:0007669"/>
    <property type="project" value="InterPro"/>
</dbReference>
<dbReference type="EMBL" id="JAJEQM010000007">
    <property type="protein sequence ID" value="MCC2210390.1"/>
    <property type="molecule type" value="Genomic_DNA"/>
</dbReference>